<feature type="region of interest" description="Disordered" evidence="1">
    <location>
        <begin position="53"/>
        <end position="85"/>
    </location>
</feature>
<accession>A0A370HYG1</accession>
<proteinExistence type="predicted"/>
<evidence type="ECO:0000313" key="4">
    <source>
        <dbReference type="Proteomes" id="UP000254869"/>
    </source>
</evidence>
<dbReference type="RefSeq" id="WP_068005984.1">
    <property type="nucleotide sequence ID" value="NZ_QQBC01000010.1"/>
</dbReference>
<reference evidence="3 4" key="1">
    <citation type="submission" date="2018-07" db="EMBL/GenBank/DDBJ databases">
        <title>Genomic Encyclopedia of Type Strains, Phase IV (KMG-IV): sequencing the most valuable type-strain genomes for metagenomic binning, comparative biology and taxonomic classification.</title>
        <authorList>
            <person name="Goeker M."/>
        </authorList>
    </citation>
    <scope>NUCLEOTIDE SEQUENCE [LARGE SCALE GENOMIC DNA]</scope>
    <source>
        <strain evidence="3 4">DSM 44290</strain>
    </source>
</reference>
<evidence type="ECO:0000256" key="1">
    <source>
        <dbReference type="SAM" id="MobiDB-lite"/>
    </source>
</evidence>
<feature type="chain" id="PRO_5016713080" description="Secreted protein" evidence="2">
    <location>
        <begin position="28"/>
        <end position="85"/>
    </location>
</feature>
<name>A0A370HYG1_9NOCA</name>
<feature type="compositionally biased region" description="Low complexity" evidence="1">
    <location>
        <begin position="70"/>
        <end position="79"/>
    </location>
</feature>
<keyword evidence="4" id="KW-1185">Reference proteome</keyword>
<dbReference type="EMBL" id="QQBC01000010">
    <property type="protein sequence ID" value="RDI63340.1"/>
    <property type="molecule type" value="Genomic_DNA"/>
</dbReference>
<evidence type="ECO:0008006" key="5">
    <source>
        <dbReference type="Google" id="ProtNLM"/>
    </source>
</evidence>
<comment type="caution">
    <text evidence="3">The sequence shown here is derived from an EMBL/GenBank/DDBJ whole genome shotgun (WGS) entry which is preliminary data.</text>
</comment>
<sequence length="85" mass="7858">MNKFGMFTAAVLTASGLALGATGIASAEPAQPPVSTGSAPGLPLLLGQLLSGSASAPKPTGAEAVATETGSASGSSLSGGLSGTK</sequence>
<organism evidence="3 4">
    <name type="scientific">Nocardia pseudobrasiliensis</name>
    <dbReference type="NCBI Taxonomy" id="45979"/>
    <lineage>
        <taxon>Bacteria</taxon>
        <taxon>Bacillati</taxon>
        <taxon>Actinomycetota</taxon>
        <taxon>Actinomycetes</taxon>
        <taxon>Mycobacteriales</taxon>
        <taxon>Nocardiaceae</taxon>
        <taxon>Nocardia</taxon>
    </lineage>
</organism>
<keyword evidence="2" id="KW-0732">Signal</keyword>
<dbReference type="Proteomes" id="UP000254869">
    <property type="component" value="Unassembled WGS sequence"/>
</dbReference>
<evidence type="ECO:0000256" key="2">
    <source>
        <dbReference type="SAM" id="SignalP"/>
    </source>
</evidence>
<gene>
    <name evidence="3" type="ORF">DFR76_11037</name>
</gene>
<dbReference type="STRING" id="1210086.GCA_001613105_06561"/>
<feature type="signal peptide" evidence="2">
    <location>
        <begin position="1"/>
        <end position="27"/>
    </location>
</feature>
<evidence type="ECO:0000313" key="3">
    <source>
        <dbReference type="EMBL" id="RDI63340.1"/>
    </source>
</evidence>
<dbReference type="AlphaFoldDB" id="A0A370HYG1"/>
<protein>
    <recommendedName>
        <fullName evidence="5">Secreted protein</fullName>
    </recommendedName>
</protein>